<name>A0ABV8L9Q3_9NOCA</name>
<keyword evidence="2" id="KW-0129">CBS domain</keyword>
<dbReference type="InterPro" id="IPR000644">
    <property type="entry name" value="CBS_dom"/>
</dbReference>
<dbReference type="Gene3D" id="3.10.580.10">
    <property type="entry name" value="CBS-domain"/>
    <property type="match status" value="1"/>
</dbReference>
<dbReference type="Pfam" id="PF00571">
    <property type="entry name" value="CBS"/>
    <property type="match status" value="1"/>
</dbReference>
<accession>A0ABV8L9Q3</accession>
<comment type="caution">
    <text evidence="4">The sequence shown here is derived from an EMBL/GenBank/DDBJ whole genome shotgun (WGS) entry which is preliminary data.</text>
</comment>
<protein>
    <submittedName>
        <fullName evidence="4">CBS domain-containing protein</fullName>
    </submittedName>
</protein>
<dbReference type="EMBL" id="JBHSBA010000012">
    <property type="protein sequence ID" value="MFC4127236.1"/>
    <property type="molecule type" value="Genomic_DNA"/>
</dbReference>
<dbReference type="PANTHER" id="PTHR48108">
    <property type="entry name" value="CBS DOMAIN-CONTAINING PROTEIN CBSX2, CHLOROPLASTIC"/>
    <property type="match status" value="1"/>
</dbReference>
<dbReference type="InterPro" id="IPR046342">
    <property type="entry name" value="CBS_dom_sf"/>
</dbReference>
<dbReference type="SUPFAM" id="SSF54631">
    <property type="entry name" value="CBS-domain pair"/>
    <property type="match status" value="1"/>
</dbReference>
<proteinExistence type="predicted"/>
<dbReference type="Proteomes" id="UP001595767">
    <property type="component" value="Unassembled WGS sequence"/>
</dbReference>
<keyword evidence="1" id="KW-0677">Repeat</keyword>
<dbReference type="PROSITE" id="PS51371">
    <property type="entry name" value="CBS"/>
    <property type="match status" value="1"/>
</dbReference>
<organism evidence="4 5">
    <name type="scientific">Nocardia rhizosphaerae</name>
    <dbReference type="NCBI Taxonomy" id="1691571"/>
    <lineage>
        <taxon>Bacteria</taxon>
        <taxon>Bacillati</taxon>
        <taxon>Actinomycetota</taxon>
        <taxon>Actinomycetes</taxon>
        <taxon>Mycobacteriales</taxon>
        <taxon>Nocardiaceae</taxon>
        <taxon>Nocardia</taxon>
    </lineage>
</organism>
<evidence type="ECO:0000256" key="1">
    <source>
        <dbReference type="ARBA" id="ARBA00022737"/>
    </source>
</evidence>
<dbReference type="InterPro" id="IPR051462">
    <property type="entry name" value="CBS_domain-containing"/>
</dbReference>
<evidence type="ECO:0000313" key="4">
    <source>
        <dbReference type="EMBL" id="MFC4127236.1"/>
    </source>
</evidence>
<evidence type="ECO:0000259" key="3">
    <source>
        <dbReference type="PROSITE" id="PS51371"/>
    </source>
</evidence>
<reference evidence="5" key="1">
    <citation type="journal article" date="2019" name="Int. J. Syst. Evol. Microbiol.">
        <title>The Global Catalogue of Microorganisms (GCM) 10K type strain sequencing project: providing services to taxonomists for standard genome sequencing and annotation.</title>
        <authorList>
            <consortium name="The Broad Institute Genomics Platform"/>
            <consortium name="The Broad Institute Genome Sequencing Center for Infectious Disease"/>
            <person name="Wu L."/>
            <person name="Ma J."/>
        </authorList>
    </citation>
    <scope>NUCLEOTIDE SEQUENCE [LARGE SCALE GENOMIC DNA]</scope>
    <source>
        <strain evidence="5">CGMCC 4.7204</strain>
    </source>
</reference>
<dbReference type="RefSeq" id="WP_378552496.1">
    <property type="nucleotide sequence ID" value="NZ_JBHSBA010000012.1"/>
</dbReference>
<sequence>MRAWTVRGGWDGHREETALAIGAAIAGWSEVRHDLSDLETFDDLCTLLDQCYPAESERTRKNWAHQIWRFLHEIAVGDFVVMPRKYRDVVEIGQIMGGYSYRADQPAGYRHIRPVKWLNTVERAAISGDLRDSMGTLLTVSELSRRDAAERVKALAETGIDPGYSGAIAAPSDIAALVSDVDTAGSRQLSVRDLLGLWGFGRRTADALEEVGTALQENGLAVRPDFTTVQLDSIVTVVANDPEDAEAAPAVSGSDVVETGKNDLTWRVGNVRQQMAVVAVQQTDSLHKAIELMVTKRLSQLPIVDGHHRLVGVVTWESIAHKSITGAANDLWNARAAQYPPAAHSEQELFSRMDDIRKFGFVIVVDSENVVTGIVTAADLADELEARVTPFMVLEELERRLRQAIHGLPQQLLQSGGKKKVEKPEDLTLGNYSYLLDRAEVWKWLGWPFEQPRLVERLRAVAKYRNEIAHWNIDAPENEPQKLADARELLDLLKLVTPTREK</sequence>
<keyword evidence="5" id="KW-1185">Reference proteome</keyword>
<gene>
    <name evidence="4" type="ORF">ACFOW8_20090</name>
</gene>
<feature type="domain" description="CBS" evidence="3">
    <location>
        <begin position="271"/>
        <end position="331"/>
    </location>
</feature>
<dbReference type="PANTHER" id="PTHR48108:SF27">
    <property type="entry name" value="TRANSCRIPTIONAL REGULATOR, XRE FAMILY"/>
    <property type="match status" value="1"/>
</dbReference>
<evidence type="ECO:0000313" key="5">
    <source>
        <dbReference type="Proteomes" id="UP001595767"/>
    </source>
</evidence>
<evidence type="ECO:0000256" key="2">
    <source>
        <dbReference type="PROSITE-ProRule" id="PRU00703"/>
    </source>
</evidence>
<dbReference type="SMART" id="SM00116">
    <property type="entry name" value="CBS"/>
    <property type="match status" value="2"/>
</dbReference>
<dbReference type="CDD" id="cd02205">
    <property type="entry name" value="CBS_pair_SF"/>
    <property type="match status" value="1"/>
</dbReference>